<dbReference type="RefSeq" id="WP_188696233.1">
    <property type="nucleotide sequence ID" value="NZ_BMLS01000004.1"/>
</dbReference>
<evidence type="ECO:0000313" key="3">
    <source>
        <dbReference type="Proteomes" id="UP000606935"/>
    </source>
</evidence>
<gene>
    <name evidence="2" type="ORF">GCM10010982_27410</name>
</gene>
<keyword evidence="3" id="KW-1185">Reference proteome</keyword>
<reference evidence="2" key="1">
    <citation type="journal article" date="2014" name="Int. J. Syst. Evol. Microbiol.">
        <title>Complete genome sequence of Corynebacterium casei LMG S-19264T (=DSM 44701T), isolated from a smear-ripened cheese.</title>
        <authorList>
            <consortium name="US DOE Joint Genome Institute (JGI-PGF)"/>
            <person name="Walter F."/>
            <person name="Albersmeier A."/>
            <person name="Kalinowski J."/>
            <person name="Ruckert C."/>
        </authorList>
    </citation>
    <scope>NUCLEOTIDE SEQUENCE</scope>
    <source>
        <strain evidence="2">CGMCC 1.7086</strain>
    </source>
</reference>
<dbReference type="AlphaFoldDB" id="A0A917Z159"/>
<name>A0A917Z159_9ALTE</name>
<accession>A0A917Z159</accession>
<feature type="signal peptide" evidence="1">
    <location>
        <begin position="1"/>
        <end position="26"/>
    </location>
</feature>
<comment type="caution">
    <text evidence="2">The sequence shown here is derived from an EMBL/GenBank/DDBJ whole genome shotgun (WGS) entry which is preliminary data.</text>
</comment>
<protein>
    <submittedName>
        <fullName evidence="2">Uncharacterized protein</fullName>
    </submittedName>
</protein>
<evidence type="ECO:0000256" key="1">
    <source>
        <dbReference type="SAM" id="SignalP"/>
    </source>
</evidence>
<organism evidence="2 3">
    <name type="scientific">Bowmanella pacifica</name>
    <dbReference type="NCBI Taxonomy" id="502051"/>
    <lineage>
        <taxon>Bacteria</taxon>
        <taxon>Pseudomonadati</taxon>
        <taxon>Pseudomonadota</taxon>
        <taxon>Gammaproteobacteria</taxon>
        <taxon>Alteromonadales</taxon>
        <taxon>Alteromonadaceae</taxon>
        <taxon>Bowmanella</taxon>
    </lineage>
</organism>
<sequence length="239" mass="26140">MKAYRALVSGLCAGALSVTLSVQCLAANEVPMEPNAVQIQPASNLAEQLALFGLNGEPNSLLHRWKAVMLELGVPGVEESTSLQAESLLQLLAEPWLLTQHVTSMQEQLLAQHRQQPLSEDSLMVLQQLTSIMLLESKLAQPGSDASGVLFTRRVDTMQNEHAYKKVTLYRSLRNLIAMWQRTPEVTSSLFASGTPAVQDVRDALLNGNLDETGIALYSLAKVNAEMVVARQNDEVLGY</sequence>
<dbReference type="EMBL" id="BMLS01000004">
    <property type="protein sequence ID" value="GGO71494.1"/>
    <property type="molecule type" value="Genomic_DNA"/>
</dbReference>
<reference evidence="2" key="2">
    <citation type="submission" date="2020-09" db="EMBL/GenBank/DDBJ databases">
        <authorList>
            <person name="Sun Q."/>
            <person name="Zhou Y."/>
        </authorList>
    </citation>
    <scope>NUCLEOTIDE SEQUENCE</scope>
    <source>
        <strain evidence="2">CGMCC 1.7086</strain>
    </source>
</reference>
<proteinExistence type="predicted"/>
<keyword evidence="1" id="KW-0732">Signal</keyword>
<dbReference type="Proteomes" id="UP000606935">
    <property type="component" value="Unassembled WGS sequence"/>
</dbReference>
<feature type="chain" id="PRO_5037299432" evidence="1">
    <location>
        <begin position="27"/>
        <end position="239"/>
    </location>
</feature>
<evidence type="ECO:0000313" key="2">
    <source>
        <dbReference type="EMBL" id="GGO71494.1"/>
    </source>
</evidence>